<accession>A0ACB8UGE3</accession>
<reference evidence="1" key="1">
    <citation type="journal article" date="2021" name="Environ. Microbiol.">
        <title>Gene family expansions and transcriptome signatures uncover fungal adaptations to wood decay.</title>
        <authorList>
            <person name="Hage H."/>
            <person name="Miyauchi S."/>
            <person name="Viragh M."/>
            <person name="Drula E."/>
            <person name="Min B."/>
            <person name="Chaduli D."/>
            <person name="Navarro D."/>
            <person name="Favel A."/>
            <person name="Norest M."/>
            <person name="Lesage-Meessen L."/>
            <person name="Balint B."/>
            <person name="Merenyi Z."/>
            <person name="de Eugenio L."/>
            <person name="Morin E."/>
            <person name="Martinez A.T."/>
            <person name="Baldrian P."/>
            <person name="Stursova M."/>
            <person name="Martinez M.J."/>
            <person name="Novotny C."/>
            <person name="Magnuson J.K."/>
            <person name="Spatafora J.W."/>
            <person name="Maurice S."/>
            <person name="Pangilinan J."/>
            <person name="Andreopoulos W."/>
            <person name="LaButti K."/>
            <person name="Hundley H."/>
            <person name="Na H."/>
            <person name="Kuo A."/>
            <person name="Barry K."/>
            <person name="Lipzen A."/>
            <person name="Henrissat B."/>
            <person name="Riley R."/>
            <person name="Ahrendt S."/>
            <person name="Nagy L.G."/>
            <person name="Grigoriev I.V."/>
            <person name="Martin F."/>
            <person name="Rosso M.N."/>
        </authorList>
    </citation>
    <scope>NUCLEOTIDE SEQUENCE</scope>
    <source>
        <strain evidence="1">CBS 384.51</strain>
    </source>
</reference>
<evidence type="ECO:0000313" key="1">
    <source>
        <dbReference type="EMBL" id="KAI0093346.1"/>
    </source>
</evidence>
<dbReference type="EMBL" id="MU274902">
    <property type="protein sequence ID" value="KAI0093346.1"/>
    <property type="molecule type" value="Genomic_DNA"/>
</dbReference>
<evidence type="ECO:0000313" key="2">
    <source>
        <dbReference type="Proteomes" id="UP001055072"/>
    </source>
</evidence>
<name>A0ACB8UGE3_9APHY</name>
<comment type="caution">
    <text evidence="1">The sequence shown here is derived from an EMBL/GenBank/DDBJ whole genome shotgun (WGS) entry which is preliminary data.</text>
</comment>
<keyword evidence="2" id="KW-1185">Reference proteome</keyword>
<organism evidence="1 2">
    <name type="scientific">Irpex rosettiformis</name>
    <dbReference type="NCBI Taxonomy" id="378272"/>
    <lineage>
        <taxon>Eukaryota</taxon>
        <taxon>Fungi</taxon>
        <taxon>Dikarya</taxon>
        <taxon>Basidiomycota</taxon>
        <taxon>Agaricomycotina</taxon>
        <taxon>Agaricomycetes</taxon>
        <taxon>Polyporales</taxon>
        <taxon>Irpicaceae</taxon>
        <taxon>Irpex</taxon>
    </lineage>
</organism>
<proteinExistence type="predicted"/>
<gene>
    <name evidence="1" type="ORF">BDY19DRAFT_1053815</name>
</gene>
<sequence>MPSTIDLSHTTSPMSDHSDLELDPLVELKDITASPTPLGEMLQNPGILRSLVGRKSSRRGSVSSQHSGDRERKSERGRDTRKAKKDSDTASILTLVLAEEERQAHQLKAVLRTTGDRLEAEIRRGDQAEERARLAESRARDASARATVAEQARHQAELESTRAREETMRFRMLYEAAEREIRKLEAELQKQDRQRREAEEAAEDAKDSGRKAQQTLREWQAREEGRLEGMRIEVRRRYEDGREDGFEDGRAEGYESGRAEGYEEGKAEGLHAGRTEGLAAGRLRGFDEGREVGHNDGFKEGYERGRKEERASALVAFDRFMADKEMDREIDEQSDTTSDEPNRVHRWVEDIRHVPPPPELHVPCPPSPKYVRPPSPSMRSSREASPLPIPPWLHRQPRPPTPAGLMNNVQRADSDSS</sequence>
<dbReference type="Proteomes" id="UP001055072">
    <property type="component" value="Unassembled WGS sequence"/>
</dbReference>
<protein>
    <submittedName>
        <fullName evidence="1">Uncharacterized protein</fullName>
    </submittedName>
</protein>